<comment type="caution">
    <text evidence="1">The sequence shown here is derived from an EMBL/GenBank/DDBJ whole genome shotgun (WGS) entry which is preliminary data.</text>
</comment>
<dbReference type="PATRIC" id="fig|43658.5.peg.247"/>
<name>A0A0F4QZ61_9GAMM</name>
<protein>
    <recommendedName>
        <fullName evidence="3">Ribosomal subunit interface protein</fullName>
    </recommendedName>
</protein>
<dbReference type="RefSeq" id="WP_046003144.1">
    <property type="nucleotide sequence ID" value="NZ_JXYA01000002.1"/>
</dbReference>
<accession>A0A0F4QZ61</accession>
<dbReference type="InterPro" id="IPR036567">
    <property type="entry name" value="RHF-like"/>
</dbReference>
<dbReference type="Gene3D" id="3.30.160.100">
    <property type="entry name" value="Ribosome hibernation promotion factor-like"/>
    <property type="match status" value="1"/>
</dbReference>
<evidence type="ECO:0000313" key="1">
    <source>
        <dbReference type="EMBL" id="KJZ12993.1"/>
    </source>
</evidence>
<organism evidence="1 2">
    <name type="scientific">Pseudoalteromonas rubra</name>
    <dbReference type="NCBI Taxonomy" id="43658"/>
    <lineage>
        <taxon>Bacteria</taxon>
        <taxon>Pseudomonadati</taxon>
        <taxon>Pseudomonadota</taxon>
        <taxon>Gammaproteobacteria</taxon>
        <taxon>Alteromonadales</taxon>
        <taxon>Pseudoalteromonadaceae</taxon>
        <taxon>Pseudoalteromonas</taxon>
    </lineage>
</organism>
<sequence length="101" mass="11343">MWVDVFSSHSDTTEAEDNHVDAQIRLMLGRYAGQIDKVEVYLLTDEDMVQASPQYHCTIRVGLKGFQAIEVKEVAGKASDAINACAHRAKRYVKRALRFTG</sequence>
<gene>
    <name evidence="1" type="ORF">TW77_01205</name>
</gene>
<dbReference type="AlphaFoldDB" id="A0A0F4QZ61"/>
<keyword evidence="2" id="KW-1185">Reference proteome</keyword>
<dbReference type="OrthoDB" id="6292789at2"/>
<evidence type="ECO:0000313" key="2">
    <source>
        <dbReference type="Proteomes" id="UP000033452"/>
    </source>
</evidence>
<dbReference type="SUPFAM" id="SSF69754">
    <property type="entry name" value="Ribosome binding protein Y (YfiA homologue)"/>
    <property type="match status" value="1"/>
</dbReference>
<dbReference type="EMBL" id="JXYA01000002">
    <property type="protein sequence ID" value="KJZ12993.1"/>
    <property type="molecule type" value="Genomic_DNA"/>
</dbReference>
<dbReference type="Proteomes" id="UP000033452">
    <property type="component" value="Unassembled WGS sequence"/>
</dbReference>
<reference evidence="1 2" key="1">
    <citation type="journal article" date="2015" name="BMC Genomics">
        <title>Genome mining reveals unlocked bioactive potential of marine Gram-negative bacteria.</title>
        <authorList>
            <person name="Machado H."/>
            <person name="Sonnenschein E.C."/>
            <person name="Melchiorsen J."/>
            <person name="Gram L."/>
        </authorList>
    </citation>
    <scope>NUCLEOTIDE SEQUENCE [LARGE SCALE GENOMIC DNA]</scope>
    <source>
        <strain evidence="1 2">S2471</strain>
    </source>
</reference>
<proteinExistence type="predicted"/>
<evidence type="ECO:0008006" key="3">
    <source>
        <dbReference type="Google" id="ProtNLM"/>
    </source>
</evidence>